<evidence type="ECO:0000256" key="3">
    <source>
        <dbReference type="ARBA" id="ARBA00022694"/>
    </source>
</evidence>
<feature type="binding site" evidence="4">
    <location>
        <position position="337"/>
    </location>
    <ligand>
        <name>Zn(2+)</name>
        <dbReference type="ChEBI" id="CHEBI:29105"/>
    </ligand>
</feature>
<evidence type="ECO:0000256" key="1">
    <source>
        <dbReference type="ARBA" id="ARBA00022676"/>
    </source>
</evidence>
<sequence>MTTHAPLSDTTSATTTPARPDTGRVTAGQGAGDVFGYTLMAEDGMARRGRIVTAHGAIDTPAFMPVGTAGTVKGLTPEQVAATGAQILLGNTYHLMLRPGAERVDRLGGLHRFMNWPAPILTDSGGFQVMSLAALRKLDDDGVTFRSHLDGSKIRLTPERSIEIQRLLDATITMCFDECTPFPATYDQAASSMRLSMRWAGRSRAAFVERPGYALFGIVQGGVHADLRAESVARLTEIGFEGYAVGGLAVGEGFDLMCQTLDVTTPLLPRNRPRYLMGVGRPQDLVAAVRRGIDMFDCVMPTRSGRTGQAFTRRGTVNIRNARHADDPRPLDEACGCPACTQYSRAYLHHLHKAGEILGAVLLTQHNLWYYQDLMRDMRDAISTSGMDAFTQDFDAGQAEGDLPPL</sequence>
<dbReference type="EC" id="2.4.2.29" evidence="4"/>
<feature type="binding site" evidence="4">
    <location>
        <position position="366"/>
    </location>
    <ligand>
        <name>Zn(2+)</name>
        <dbReference type="ChEBI" id="CHEBI:29105"/>
    </ligand>
</feature>
<feature type="binding site" evidence="4">
    <location>
        <position position="220"/>
    </location>
    <ligand>
        <name>substrate</name>
    </ligand>
</feature>
<dbReference type="Proteomes" id="UP000603352">
    <property type="component" value="Unassembled WGS sequence"/>
</dbReference>
<feature type="compositionally biased region" description="Polar residues" evidence="5">
    <location>
        <begin position="1"/>
        <end position="17"/>
    </location>
</feature>
<keyword evidence="4" id="KW-0862">Zinc</keyword>
<keyword evidence="8" id="KW-1185">Reference proteome</keyword>
<dbReference type="EMBL" id="BMDZ01000054">
    <property type="protein sequence ID" value="GGB53577.1"/>
    <property type="molecule type" value="Genomic_DNA"/>
</dbReference>
<feature type="domain" description="tRNA-guanine(15) transglycosylase-like" evidence="6">
    <location>
        <begin position="44"/>
        <end position="396"/>
    </location>
</feature>
<feature type="region of interest" description="RNA binding" evidence="4">
    <location>
        <begin position="278"/>
        <end position="284"/>
    </location>
</feature>
<comment type="pathway">
    <text evidence="4">tRNA modification; tRNA-queuosine biosynthesis.</text>
</comment>
<dbReference type="HAMAP" id="MF_00168">
    <property type="entry name" value="Q_tRNA_Tgt"/>
    <property type="match status" value="1"/>
</dbReference>
<keyword evidence="3 4" id="KW-0819">tRNA processing</keyword>
<reference evidence="8" key="1">
    <citation type="journal article" date="2019" name="Int. J. Syst. Evol. Microbiol.">
        <title>The Global Catalogue of Microorganisms (GCM) 10K type strain sequencing project: providing services to taxonomists for standard genome sequencing and annotation.</title>
        <authorList>
            <consortium name="The Broad Institute Genomics Platform"/>
            <consortium name="The Broad Institute Genome Sequencing Center for Infectious Disease"/>
            <person name="Wu L."/>
            <person name="Ma J."/>
        </authorList>
    </citation>
    <scope>NUCLEOTIDE SEQUENCE [LARGE SCALE GENOMIC DNA]</scope>
    <source>
        <strain evidence="8">CGMCC 1.10188</strain>
    </source>
</reference>
<gene>
    <name evidence="4 7" type="primary">tgt</name>
    <name evidence="7" type="ORF">GCM10011505_38240</name>
</gene>
<proteinExistence type="inferred from homology"/>
<evidence type="ECO:0000313" key="8">
    <source>
        <dbReference type="Proteomes" id="UP000603352"/>
    </source>
</evidence>
<dbReference type="InterPro" id="IPR050076">
    <property type="entry name" value="ArchSynthase1/Queuine_TRR"/>
</dbReference>
<feature type="binding site" evidence="4">
    <location>
        <position position="247"/>
    </location>
    <ligand>
        <name>substrate</name>
    </ligand>
</feature>
<keyword evidence="4" id="KW-0479">Metal-binding</keyword>
<feature type="active site" description="Nucleophile" evidence="4">
    <location>
        <position position="297"/>
    </location>
</feature>
<feature type="binding site" evidence="4">
    <location>
        <position position="177"/>
    </location>
    <ligand>
        <name>substrate</name>
    </ligand>
</feature>
<evidence type="ECO:0000259" key="6">
    <source>
        <dbReference type="Pfam" id="PF01702"/>
    </source>
</evidence>
<keyword evidence="4" id="KW-0671">Queuosine biosynthesis</keyword>
<name>A0ABQ1IWG5_9PROT</name>
<dbReference type="InterPro" id="IPR036511">
    <property type="entry name" value="TGT-like_sf"/>
</dbReference>
<accession>A0ABQ1IWG5</accession>
<feature type="region of interest" description="Disordered" evidence="5">
    <location>
        <begin position="1"/>
        <end position="29"/>
    </location>
</feature>
<feature type="binding site" evidence="4">
    <location>
        <position position="335"/>
    </location>
    <ligand>
        <name>Zn(2+)</name>
        <dbReference type="ChEBI" id="CHEBI:29105"/>
    </ligand>
</feature>
<comment type="subunit">
    <text evidence="4">Homodimer. Within each dimer, one monomer is responsible for RNA recognition and catalysis, while the other monomer binds to the replacement base PreQ1.</text>
</comment>
<dbReference type="InterPro" id="IPR004803">
    <property type="entry name" value="TGT"/>
</dbReference>
<evidence type="ECO:0000256" key="4">
    <source>
        <dbReference type="HAMAP-Rule" id="MF_00168"/>
    </source>
</evidence>
<feature type="binding site" evidence="4">
    <location>
        <position position="340"/>
    </location>
    <ligand>
        <name>Zn(2+)</name>
        <dbReference type="ChEBI" id="CHEBI:29105"/>
    </ligand>
</feature>
<dbReference type="NCBIfam" id="TIGR00449">
    <property type="entry name" value="tgt_general"/>
    <property type="match status" value="1"/>
</dbReference>
<comment type="function">
    <text evidence="4">Catalyzes the base-exchange of a guanine (G) residue with the queuine precursor 7-aminomethyl-7-deazaguanine (PreQ1) at position 34 (anticodon wobble position) in tRNAs with GU(N) anticodons (tRNA-Asp, -Asn, -His and -Tyr). Catalysis occurs through a double-displacement mechanism. The nucleophile active site attacks the C1' of nucleotide 34 to detach the guanine base from the RNA, forming a covalent enzyme-RNA intermediate. The proton acceptor active site deprotonates the incoming PreQ1, allowing a nucleophilic attack on the C1' of the ribose to form the product. After dissociation, two additional enzymatic reactions on the tRNA convert PreQ1 to queuine (Q), resulting in the hypermodified nucleoside queuosine (7-(((4,5-cis-dihydroxy-2-cyclopenten-1-yl)amino)methyl)-7-deazaguanosine).</text>
</comment>
<keyword evidence="2 4" id="KW-0808">Transferase</keyword>
<protein>
    <recommendedName>
        <fullName evidence="4">Queuine tRNA-ribosyltransferase</fullName>
        <ecNumber evidence="4">2.4.2.29</ecNumber>
    </recommendedName>
    <alternativeName>
        <fullName evidence="4">Guanine insertion enzyme</fullName>
    </alternativeName>
    <alternativeName>
        <fullName evidence="4">tRNA-guanine transglycosylase</fullName>
    </alternativeName>
</protein>
<dbReference type="PANTHER" id="PTHR46499:SF1">
    <property type="entry name" value="QUEUINE TRNA-RIBOSYLTRANSFERASE"/>
    <property type="match status" value="1"/>
</dbReference>
<comment type="caution">
    <text evidence="7">The sequence shown here is derived from an EMBL/GenBank/DDBJ whole genome shotgun (WGS) entry which is preliminary data.</text>
</comment>
<dbReference type="Gene3D" id="3.20.20.105">
    <property type="entry name" value="Queuine tRNA-ribosyltransferase-like"/>
    <property type="match status" value="1"/>
</dbReference>
<feature type="region of interest" description="RNA binding; important for wobble base 34 recognition" evidence="4">
    <location>
        <begin position="302"/>
        <end position="306"/>
    </location>
</feature>
<evidence type="ECO:0000256" key="5">
    <source>
        <dbReference type="SAM" id="MobiDB-lite"/>
    </source>
</evidence>
<feature type="binding site" evidence="4">
    <location>
        <begin position="123"/>
        <end position="127"/>
    </location>
    <ligand>
        <name>substrate</name>
    </ligand>
</feature>
<dbReference type="Pfam" id="PF01702">
    <property type="entry name" value="TGT"/>
    <property type="match status" value="1"/>
</dbReference>
<evidence type="ECO:0000256" key="2">
    <source>
        <dbReference type="ARBA" id="ARBA00022679"/>
    </source>
</evidence>
<comment type="catalytic activity">
    <reaction evidence="4">
        <text>7-aminomethyl-7-carbaguanine + guanosine(34) in tRNA = 7-aminomethyl-7-carbaguanosine(34) in tRNA + guanine</text>
        <dbReference type="Rhea" id="RHEA:24104"/>
        <dbReference type="Rhea" id="RHEA-COMP:10341"/>
        <dbReference type="Rhea" id="RHEA-COMP:10342"/>
        <dbReference type="ChEBI" id="CHEBI:16235"/>
        <dbReference type="ChEBI" id="CHEBI:58703"/>
        <dbReference type="ChEBI" id="CHEBI:74269"/>
        <dbReference type="ChEBI" id="CHEBI:82833"/>
        <dbReference type="EC" id="2.4.2.29"/>
    </reaction>
</comment>
<dbReference type="PANTHER" id="PTHR46499">
    <property type="entry name" value="QUEUINE TRNA-RIBOSYLTRANSFERASE"/>
    <property type="match status" value="1"/>
</dbReference>
<dbReference type="InterPro" id="IPR002616">
    <property type="entry name" value="tRNA_ribo_trans-like"/>
</dbReference>
<evidence type="ECO:0000313" key="7">
    <source>
        <dbReference type="EMBL" id="GGB53577.1"/>
    </source>
</evidence>
<comment type="cofactor">
    <cofactor evidence="4">
        <name>Zn(2+)</name>
        <dbReference type="ChEBI" id="CHEBI:29105"/>
    </cofactor>
    <text evidence="4">Binds 1 zinc ion per subunit.</text>
</comment>
<organism evidence="7 8">
    <name type="scientific">Tistrella bauzanensis</name>
    <dbReference type="NCBI Taxonomy" id="657419"/>
    <lineage>
        <taxon>Bacteria</taxon>
        <taxon>Pseudomonadati</taxon>
        <taxon>Pseudomonadota</taxon>
        <taxon>Alphaproteobacteria</taxon>
        <taxon>Geminicoccales</taxon>
        <taxon>Geminicoccaceae</taxon>
        <taxon>Tistrella</taxon>
    </lineage>
</organism>
<comment type="similarity">
    <text evidence="4">Belongs to the queuine tRNA-ribosyltransferase family.</text>
</comment>
<dbReference type="SUPFAM" id="SSF51713">
    <property type="entry name" value="tRNA-guanine transglycosylase"/>
    <property type="match status" value="1"/>
</dbReference>
<dbReference type="NCBIfam" id="TIGR00430">
    <property type="entry name" value="Q_tRNA_tgt"/>
    <property type="match status" value="1"/>
</dbReference>
<feature type="active site" description="Proton acceptor" evidence="4">
    <location>
        <position position="123"/>
    </location>
</feature>
<keyword evidence="1 4" id="KW-0328">Glycosyltransferase</keyword>